<keyword evidence="2" id="KW-1185">Reference proteome</keyword>
<dbReference type="STRING" id="1563681.BFP71_15250"/>
<dbReference type="AlphaFoldDB" id="A0A1E5T0A9"/>
<dbReference type="OrthoDB" id="1489599at2"/>
<protein>
    <recommendedName>
        <fullName evidence="3">Carboxypeptidase-like regulatory domain-containing protein</fullName>
    </recommendedName>
</protein>
<name>A0A1E5T0A9_9BACT</name>
<dbReference type="RefSeq" id="WP_069836304.1">
    <property type="nucleotide sequence ID" value="NZ_MDGQ01000005.1"/>
</dbReference>
<proteinExistence type="predicted"/>
<evidence type="ECO:0000313" key="2">
    <source>
        <dbReference type="Proteomes" id="UP000095552"/>
    </source>
</evidence>
<organism evidence="1 2">
    <name type="scientific">Roseivirga misakiensis</name>
    <dbReference type="NCBI Taxonomy" id="1563681"/>
    <lineage>
        <taxon>Bacteria</taxon>
        <taxon>Pseudomonadati</taxon>
        <taxon>Bacteroidota</taxon>
        <taxon>Cytophagia</taxon>
        <taxon>Cytophagales</taxon>
        <taxon>Roseivirgaceae</taxon>
        <taxon>Roseivirga</taxon>
    </lineage>
</organism>
<comment type="caution">
    <text evidence="1">The sequence shown here is derived from an EMBL/GenBank/DDBJ whole genome shotgun (WGS) entry which is preliminary data.</text>
</comment>
<dbReference type="Proteomes" id="UP000095552">
    <property type="component" value="Unassembled WGS sequence"/>
</dbReference>
<sequence>MVIRFFLIFALIITPLLLKSQDKVITFRGQILDSKTSDPIPFANLRLNNFNYGTSTNLEGRFELKLTRDRFSGDNLLSISCIGYKTLLLKLLGVDPLSYQTIKLVPDENALDDVIVRSSRAARRENNQAKTIVMDAISSIPSNRAKSSYLAKTFYRHYCKEGDDYVRLTEAAIDLRQFKGKGTFVQIPEQRLQFGLQQMRRSFDYTKFAKLSHPPISLNFLISNDLMNYEFHNPIRRKLDSYQFIIDDTTSYDSEAIIVIEFEPKDEKQFSLNYSGKLYINLTNKAIIRADIKETRSYSNRLDSISSVVDKQVFYQKIGYRYYPQRMISDVAATHFSVNTEGKMTNPVIHQSHVELLVNDIKTKSKVQFSAGEPSEEELRNINYDSLFWKSYTVLEATPLEQKIIDDLSKKVKLNKQFEAINRLKEGVKTIVENTKFQQALTDMEEIPVYTVLWAKWSIPNFYDLIPSPYLRKMIKKGKVKLLMVSLDENEQDWLTNREIYGFDKPYIAHKRVPLGFGDEIVMEFYKSIVPDFLMLNNSREIVDHSPPLPSEIDVKAYYQYLLKHQSVETPSR</sequence>
<reference evidence="1 2" key="1">
    <citation type="submission" date="2016-08" db="EMBL/GenBank/DDBJ databases">
        <title>Draft genome of Fabibacter sp. strain SK-8.</title>
        <authorList>
            <person name="Wong S.-K."/>
            <person name="Hamasaki K."/>
            <person name="Yoshizawa S."/>
        </authorList>
    </citation>
    <scope>NUCLEOTIDE SEQUENCE [LARGE SCALE GENOMIC DNA]</scope>
    <source>
        <strain evidence="1 2">SK-8</strain>
    </source>
</reference>
<gene>
    <name evidence="1" type="ORF">BFP71_15250</name>
</gene>
<evidence type="ECO:0008006" key="3">
    <source>
        <dbReference type="Google" id="ProtNLM"/>
    </source>
</evidence>
<dbReference type="Pfam" id="PF13715">
    <property type="entry name" value="CarbopepD_reg_2"/>
    <property type="match status" value="1"/>
</dbReference>
<accession>A0A1E5T0A9</accession>
<dbReference type="InterPro" id="IPR008969">
    <property type="entry name" value="CarboxyPept-like_regulatory"/>
</dbReference>
<evidence type="ECO:0000313" key="1">
    <source>
        <dbReference type="EMBL" id="OEK04799.1"/>
    </source>
</evidence>
<dbReference type="EMBL" id="MDGQ01000005">
    <property type="protein sequence ID" value="OEK04799.1"/>
    <property type="molecule type" value="Genomic_DNA"/>
</dbReference>
<dbReference type="SUPFAM" id="SSF49464">
    <property type="entry name" value="Carboxypeptidase regulatory domain-like"/>
    <property type="match status" value="1"/>
</dbReference>